<evidence type="ECO:0000313" key="2">
    <source>
        <dbReference type="EMBL" id="KAL1123996.1"/>
    </source>
</evidence>
<feature type="region of interest" description="Disordered" evidence="1">
    <location>
        <begin position="81"/>
        <end position="104"/>
    </location>
</feature>
<reference evidence="2 3" key="1">
    <citation type="submission" date="2024-07" db="EMBL/GenBank/DDBJ databases">
        <title>Chromosome-level genome assembly of the water stick insect Ranatra chinensis (Heteroptera: Nepidae).</title>
        <authorList>
            <person name="Liu X."/>
        </authorList>
    </citation>
    <scope>NUCLEOTIDE SEQUENCE [LARGE SCALE GENOMIC DNA]</scope>
    <source>
        <strain evidence="2">Cailab_2021Rc</strain>
        <tissue evidence="2">Muscle</tissue>
    </source>
</reference>
<evidence type="ECO:0000256" key="1">
    <source>
        <dbReference type="SAM" id="MobiDB-lite"/>
    </source>
</evidence>
<keyword evidence="3" id="KW-1185">Reference proteome</keyword>
<feature type="compositionally biased region" description="Polar residues" evidence="1">
    <location>
        <begin position="9"/>
        <end position="21"/>
    </location>
</feature>
<evidence type="ECO:0000313" key="3">
    <source>
        <dbReference type="Proteomes" id="UP001558652"/>
    </source>
</evidence>
<name>A0ABD0Y9R3_9HEMI</name>
<organism evidence="2 3">
    <name type="scientific">Ranatra chinensis</name>
    <dbReference type="NCBI Taxonomy" id="642074"/>
    <lineage>
        <taxon>Eukaryota</taxon>
        <taxon>Metazoa</taxon>
        <taxon>Ecdysozoa</taxon>
        <taxon>Arthropoda</taxon>
        <taxon>Hexapoda</taxon>
        <taxon>Insecta</taxon>
        <taxon>Pterygota</taxon>
        <taxon>Neoptera</taxon>
        <taxon>Paraneoptera</taxon>
        <taxon>Hemiptera</taxon>
        <taxon>Heteroptera</taxon>
        <taxon>Panheteroptera</taxon>
        <taxon>Nepomorpha</taxon>
        <taxon>Nepidae</taxon>
        <taxon>Ranatrinae</taxon>
        <taxon>Ranatra</taxon>
    </lineage>
</organism>
<dbReference type="AlphaFoldDB" id="A0ABD0Y9R3"/>
<proteinExistence type="predicted"/>
<dbReference type="EMBL" id="JBFDAA010000011">
    <property type="protein sequence ID" value="KAL1123996.1"/>
    <property type="molecule type" value="Genomic_DNA"/>
</dbReference>
<sequence>MASKRRNVFQKNKTQETTENGRCNLPPFCGRNMFYKKKKQDIKEIGIKANPRSLLHRVHNKGASSFATLIVVLAHRKTVSSEVSGGRAVTEHAGTTDRKTPGSP</sequence>
<gene>
    <name evidence="2" type="ORF">AAG570_001766</name>
</gene>
<protein>
    <submittedName>
        <fullName evidence="2">Uncharacterized protein</fullName>
    </submittedName>
</protein>
<accession>A0ABD0Y9R3</accession>
<feature type="compositionally biased region" description="Basic and acidic residues" evidence="1">
    <location>
        <begin position="94"/>
        <end position="104"/>
    </location>
</feature>
<dbReference type="Proteomes" id="UP001558652">
    <property type="component" value="Unassembled WGS sequence"/>
</dbReference>
<feature type="region of interest" description="Disordered" evidence="1">
    <location>
        <begin position="1"/>
        <end position="23"/>
    </location>
</feature>
<comment type="caution">
    <text evidence="2">The sequence shown here is derived from an EMBL/GenBank/DDBJ whole genome shotgun (WGS) entry which is preliminary data.</text>
</comment>